<protein>
    <submittedName>
        <fullName evidence="1">Uncharacterized protein</fullName>
    </submittedName>
</protein>
<reference evidence="1" key="1">
    <citation type="journal article" date="2012" name="Science">
        <title>Fermentation, hydrogen, and sulfur metabolism in multiple uncultivated bacterial phyla.</title>
        <authorList>
            <person name="Wrighton K.C."/>
            <person name="Thomas B.C."/>
            <person name="Sharon I."/>
            <person name="Miller C.S."/>
            <person name="Castelle C.J."/>
            <person name="VerBerkmoes N.C."/>
            <person name="Wilkins M.J."/>
            <person name="Hettich R.L."/>
            <person name="Lipton M.S."/>
            <person name="Williams K.H."/>
            <person name="Long P.E."/>
            <person name="Banfield J.F."/>
        </authorList>
    </citation>
    <scope>NUCLEOTIDE SEQUENCE [LARGE SCALE GENOMIC DNA]</scope>
</reference>
<dbReference type="AlphaFoldDB" id="K1Z5F5"/>
<proteinExistence type="predicted"/>
<dbReference type="EMBL" id="AMFJ01028848">
    <property type="protein sequence ID" value="EKD44496.1"/>
    <property type="molecule type" value="Genomic_DNA"/>
</dbReference>
<sequence length="111" mass="13045">MFSENLKNSGASEYILMDNLGVINSDFLDMVIRWVNPLKIQRNEFHNELRSCFREQILGEVLIIKNTEIRLEKWQIMLFLMGTIPKEEENSPDIVHMIETMTSETTAWILV</sequence>
<evidence type="ECO:0000313" key="1">
    <source>
        <dbReference type="EMBL" id="EKD44496.1"/>
    </source>
</evidence>
<gene>
    <name evidence="1" type="ORF">ACD_71C00117G0002</name>
</gene>
<organism evidence="1">
    <name type="scientific">uncultured bacterium</name>
    <name type="common">gcode 4</name>
    <dbReference type="NCBI Taxonomy" id="1234023"/>
    <lineage>
        <taxon>Bacteria</taxon>
        <taxon>environmental samples</taxon>
    </lineage>
</organism>
<comment type="caution">
    <text evidence="1">The sequence shown here is derived from an EMBL/GenBank/DDBJ whole genome shotgun (WGS) entry which is preliminary data.</text>
</comment>
<name>K1Z5F5_9BACT</name>
<accession>K1Z5F5</accession>